<dbReference type="InterPro" id="IPR006638">
    <property type="entry name" value="Elp3/MiaA/NifB-like_rSAM"/>
</dbReference>
<evidence type="ECO:0000256" key="13">
    <source>
        <dbReference type="ARBA" id="ARBA00030926"/>
    </source>
</evidence>
<dbReference type="STRING" id="1121393.SAMN02745216_04416"/>
<dbReference type="Gene3D" id="3.20.20.70">
    <property type="entry name" value="Aldolase class I"/>
    <property type="match status" value="1"/>
</dbReference>
<comment type="similarity">
    <text evidence="4">Belongs to the radical SAM superfamily. NifB family.</text>
</comment>
<comment type="pathway">
    <text evidence="3">Cofactor biosynthesis; Fe-Mo cofactor biosynthesis.</text>
</comment>
<evidence type="ECO:0000256" key="14">
    <source>
        <dbReference type="ARBA" id="ARBA00032102"/>
    </source>
</evidence>
<dbReference type="PANTHER" id="PTHR43787">
    <property type="entry name" value="FEMO COFACTOR BIOSYNTHESIS PROTEIN NIFB-RELATED"/>
    <property type="match status" value="1"/>
</dbReference>
<name>A0A1M6WX98_9BACT</name>
<dbReference type="OrthoDB" id="9785734at2"/>
<dbReference type="InterPro" id="IPR013785">
    <property type="entry name" value="Aldolase_TIM"/>
</dbReference>
<dbReference type="RefSeq" id="WP_073478416.1">
    <property type="nucleotide sequence ID" value="NZ_FQZU01000040.1"/>
</dbReference>
<keyword evidence="17" id="KW-1185">Reference proteome</keyword>
<dbReference type="InterPro" id="IPR000385">
    <property type="entry name" value="MoaA_NifB_PqqE_Fe-S-bd_CS"/>
</dbReference>
<evidence type="ECO:0000256" key="10">
    <source>
        <dbReference type="ARBA" id="ARBA00023014"/>
    </source>
</evidence>
<evidence type="ECO:0000256" key="6">
    <source>
        <dbReference type="ARBA" id="ARBA00022485"/>
    </source>
</evidence>
<evidence type="ECO:0000256" key="1">
    <source>
        <dbReference type="ARBA" id="ARBA00001966"/>
    </source>
</evidence>
<accession>A0A1M6WX98</accession>
<proteinExistence type="inferred from homology"/>
<dbReference type="AlphaFoldDB" id="A0A1M6WX98"/>
<organism evidence="16 17">
    <name type="scientific">Desulfatibacillum alkenivorans DSM 16219</name>
    <dbReference type="NCBI Taxonomy" id="1121393"/>
    <lineage>
        <taxon>Bacteria</taxon>
        <taxon>Pseudomonadati</taxon>
        <taxon>Thermodesulfobacteriota</taxon>
        <taxon>Desulfobacteria</taxon>
        <taxon>Desulfobacterales</taxon>
        <taxon>Desulfatibacillaceae</taxon>
        <taxon>Desulfatibacillum</taxon>
    </lineage>
</organism>
<dbReference type="InterPro" id="IPR058240">
    <property type="entry name" value="rSAM_sf"/>
</dbReference>
<feature type="domain" description="Radical SAM core" evidence="15">
    <location>
        <begin position="14"/>
        <end position="259"/>
    </location>
</feature>
<sequence>MNFDNHPCFNPNACKSFGRVHLPVAPRCNIQCKFCNRKFDCVNETRPGVTSAVLSPLQAMVYLDEVFAKKGNISVVGIAGPGDPFANPAETLETLSLTREKYPDVMLCLATNGLNLYPYVHDLKQLNVSHVTVTVNAIDPAIGADIYSWMRVGKRVVRSEAGAAVLLERQLEAIQALKAEDMIVKVNSIIIPGVNEDHIAEVAKKMSDLGVDLFNAMPYAPNPGSDFENLPEPSKDTVEKIRSEASKHVKQMRHCTRCRADAVGLLGEAHDQGLMKTLQACQRLDVEQAMVGEVSSRPCVAVASMEGVLVNQHLGEAETLLVYGEKDGRVQLLEARTTPAAGGGMERWTQLAETISDCGTLLVSGIGPNPQQVLSESGVKVYEIEGLIDEAVRAVFAGQPLNHMVKRSLTACGGACGGNGMGCG</sequence>
<evidence type="ECO:0000256" key="8">
    <source>
        <dbReference type="ARBA" id="ARBA00022723"/>
    </source>
</evidence>
<dbReference type="GO" id="GO:0016829">
    <property type="term" value="F:lyase activity"/>
    <property type="evidence" value="ECO:0007669"/>
    <property type="project" value="UniProtKB-KW"/>
</dbReference>
<dbReference type="Pfam" id="PF02579">
    <property type="entry name" value="Nitro_FeMo-Co"/>
    <property type="match status" value="1"/>
</dbReference>
<dbReference type="InterPro" id="IPR036105">
    <property type="entry name" value="DiNase_FeMo-co_biosyn_sf"/>
</dbReference>
<protein>
    <recommendedName>
        <fullName evidence="5">FeMo cofactor biosynthesis protein NifB</fullName>
    </recommendedName>
    <alternativeName>
        <fullName evidence="14">Nitrogenase cofactor maturase NifB</fullName>
    </alternativeName>
    <alternativeName>
        <fullName evidence="13">Radical SAM assemblase NifB</fullName>
    </alternativeName>
</protein>
<evidence type="ECO:0000256" key="11">
    <source>
        <dbReference type="ARBA" id="ARBA00023231"/>
    </source>
</evidence>
<dbReference type="Proteomes" id="UP000183994">
    <property type="component" value="Unassembled WGS sequence"/>
</dbReference>
<dbReference type="GO" id="GO:0032324">
    <property type="term" value="P:molybdopterin cofactor biosynthetic process"/>
    <property type="evidence" value="ECO:0007669"/>
    <property type="project" value="UniProtKB-ARBA"/>
</dbReference>
<evidence type="ECO:0000313" key="17">
    <source>
        <dbReference type="Proteomes" id="UP000183994"/>
    </source>
</evidence>
<dbReference type="GO" id="GO:0051539">
    <property type="term" value="F:4 iron, 4 sulfur cluster binding"/>
    <property type="evidence" value="ECO:0007669"/>
    <property type="project" value="UniProtKB-KW"/>
</dbReference>
<keyword evidence="6" id="KW-0004">4Fe-4S</keyword>
<dbReference type="SFLD" id="SFLDG01067">
    <property type="entry name" value="SPASM/twitch_domain_containing"/>
    <property type="match status" value="1"/>
</dbReference>
<keyword evidence="10" id="KW-0411">Iron-sulfur</keyword>
<dbReference type="CDD" id="cd01335">
    <property type="entry name" value="Radical_SAM"/>
    <property type="match status" value="1"/>
</dbReference>
<dbReference type="SFLD" id="SFLDG01068">
    <property type="entry name" value="FeMo_cofactor_biosynthesis_pro"/>
    <property type="match status" value="1"/>
</dbReference>
<gene>
    <name evidence="16" type="ORF">SAMN02745216_04416</name>
</gene>
<keyword evidence="11" id="KW-0535">Nitrogen fixation</keyword>
<dbReference type="SFLD" id="SFLDS00029">
    <property type="entry name" value="Radical_SAM"/>
    <property type="match status" value="1"/>
</dbReference>
<evidence type="ECO:0000256" key="12">
    <source>
        <dbReference type="ARBA" id="ARBA00023239"/>
    </source>
</evidence>
<dbReference type="InterPro" id="IPR007197">
    <property type="entry name" value="rSAM"/>
</dbReference>
<keyword evidence="7" id="KW-0949">S-adenosyl-L-methionine</keyword>
<evidence type="ECO:0000256" key="2">
    <source>
        <dbReference type="ARBA" id="ARBA00003522"/>
    </source>
</evidence>
<dbReference type="SUPFAM" id="SSF53146">
    <property type="entry name" value="Nitrogenase accessory factor-like"/>
    <property type="match status" value="1"/>
</dbReference>
<dbReference type="PROSITE" id="PS01305">
    <property type="entry name" value="MOAA_NIFB_PQQE"/>
    <property type="match status" value="1"/>
</dbReference>
<evidence type="ECO:0000259" key="15">
    <source>
        <dbReference type="PROSITE" id="PS51918"/>
    </source>
</evidence>
<keyword evidence="9" id="KW-0408">Iron</keyword>
<comment type="cofactor">
    <cofactor evidence="1">
        <name>[4Fe-4S] cluster</name>
        <dbReference type="ChEBI" id="CHEBI:49883"/>
    </cofactor>
</comment>
<dbReference type="EMBL" id="FQZU01000040">
    <property type="protein sequence ID" value="SHK98338.1"/>
    <property type="molecule type" value="Genomic_DNA"/>
</dbReference>
<evidence type="ECO:0000256" key="3">
    <source>
        <dbReference type="ARBA" id="ARBA00005155"/>
    </source>
</evidence>
<dbReference type="PANTHER" id="PTHR43787:SF13">
    <property type="entry name" value="FEMO COFACTOR BIOSYNTHESIS PROTEIN NIFB"/>
    <property type="match status" value="1"/>
</dbReference>
<reference evidence="17" key="1">
    <citation type="submission" date="2016-11" db="EMBL/GenBank/DDBJ databases">
        <authorList>
            <person name="Varghese N."/>
            <person name="Submissions S."/>
        </authorList>
    </citation>
    <scope>NUCLEOTIDE SEQUENCE [LARGE SCALE GENOMIC DNA]</scope>
    <source>
        <strain evidence="17">DSM 16219</strain>
    </source>
</reference>
<dbReference type="Gene3D" id="3.30.420.130">
    <property type="entry name" value="Dinitrogenase iron-molybdenum cofactor biosynthesis domain"/>
    <property type="match status" value="1"/>
</dbReference>
<dbReference type="SUPFAM" id="SSF102114">
    <property type="entry name" value="Radical SAM enzymes"/>
    <property type="match status" value="1"/>
</dbReference>
<evidence type="ECO:0000256" key="7">
    <source>
        <dbReference type="ARBA" id="ARBA00022691"/>
    </source>
</evidence>
<dbReference type="UniPathway" id="UPA00782"/>
<keyword evidence="8" id="KW-0479">Metal-binding</keyword>
<dbReference type="SMART" id="SM00729">
    <property type="entry name" value="Elp3"/>
    <property type="match status" value="1"/>
</dbReference>
<keyword evidence="12" id="KW-0456">Lyase</keyword>
<dbReference type="GO" id="GO:0046872">
    <property type="term" value="F:metal ion binding"/>
    <property type="evidence" value="ECO:0007669"/>
    <property type="project" value="UniProtKB-KW"/>
</dbReference>
<evidence type="ECO:0000256" key="5">
    <source>
        <dbReference type="ARBA" id="ARBA00021702"/>
    </source>
</evidence>
<dbReference type="Pfam" id="PF04055">
    <property type="entry name" value="Radical_SAM"/>
    <property type="match status" value="1"/>
</dbReference>
<evidence type="ECO:0000313" key="16">
    <source>
        <dbReference type="EMBL" id="SHK98338.1"/>
    </source>
</evidence>
<evidence type="ECO:0000256" key="9">
    <source>
        <dbReference type="ARBA" id="ARBA00023004"/>
    </source>
</evidence>
<comment type="function">
    <text evidence="2">Involved in the biosynthesis of the iron-molybdenum cofactor (FeMo-co or M-cluster) found in the dinitrogenase enzyme of the nitrogenase complex in nitrogen-fixing microorganisms. NifB catalyzes the crucial step of radical SAM-dependent carbide insertion that occurs concomitant with the insertion of a 9th sulfur and the rearrangement/coupling of two [4Fe-4S] clusters into a [8Fe-9S-C] cluster, the precursor to the M-cluster.</text>
</comment>
<dbReference type="PROSITE" id="PS51918">
    <property type="entry name" value="RADICAL_SAM"/>
    <property type="match status" value="1"/>
</dbReference>
<evidence type="ECO:0000256" key="4">
    <source>
        <dbReference type="ARBA" id="ARBA00006804"/>
    </source>
</evidence>
<dbReference type="InterPro" id="IPR003731">
    <property type="entry name" value="Di-Nase_FeMo-co_biosynth"/>
</dbReference>
<dbReference type="SFLD" id="SFLDF00281">
    <property type="entry name" value="FeMo_cofactor_biosynthesis_pro"/>
    <property type="match status" value="1"/>
</dbReference>